<keyword evidence="3" id="KW-1185">Reference proteome</keyword>
<evidence type="ECO:0000313" key="3">
    <source>
        <dbReference type="Proteomes" id="UP001165060"/>
    </source>
</evidence>
<dbReference type="Proteomes" id="UP001165060">
    <property type="component" value="Unassembled WGS sequence"/>
</dbReference>
<evidence type="ECO:0000313" key="2">
    <source>
        <dbReference type="EMBL" id="GMI31711.1"/>
    </source>
</evidence>
<comment type="caution">
    <text evidence="2">The sequence shown here is derived from an EMBL/GenBank/DDBJ whole genome shotgun (WGS) entry which is preliminary data.</text>
</comment>
<dbReference type="EMBL" id="BRYB01001708">
    <property type="protein sequence ID" value="GMI31711.1"/>
    <property type="molecule type" value="Genomic_DNA"/>
</dbReference>
<feature type="region of interest" description="Disordered" evidence="1">
    <location>
        <begin position="1"/>
        <end position="21"/>
    </location>
</feature>
<accession>A0ABQ6MT37</accession>
<sequence length="250" mass="26707">MSALTEASDSAAPSPPPASSSEITSALQSACLSCDRPTLLDSLSLYRTALQCIPLSPPQHCEVSQAIKDVLRERLVLNGVRFLGQGSLFLETLSRLAAHLCSHPSVGGTAGDKRGEFVVDAILTRCARTTSGFDSYNTVLQLLPVTGMILKPRPGQLPPVDVELFASEGAVHCAVSSTNMYGFYRFEDIEMMGERFSGGGDGRDSGGSGADPAPWLSVDTVVVEKIDFRTGKSLRFLRIEVPDRISLSEA</sequence>
<evidence type="ECO:0000256" key="1">
    <source>
        <dbReference type="SAM" id="MobiDB-lite"/>
    </source>
</evidence>
<name>A0ABQ6MT37_9STRA</name>
<gene>
    <name evidence="2" type="ORF">TeGR_g13129</name>
</gene>
<reference evidence="2 3" key="1">
    <citation type="journal article" date="2023" name="Commun. Biol.">
        <title>Genome analysis of Parmales, the sister group of diatoms, reveals the evolutionary specialization of diatoms from phago-mixotrophs to photoautotrophs.</title>
        <authorList>
            <person name="Ban H."/>
            <person name="Sato S."/>
            <person name="Yoshikawa S."/>
            <person name="Yamada K."/>
            <person name="Nakamura Y."/>
            <person name="Ichinomiya M."/>
            <person name="Sato N."/>
            <person name="Blanc-Mathieu R."/>
            <person name="Endo H."/>
            <person name="Kuwata A."/>
            <person name="Ogata H."/>
        </authorList>
    </citation>
    <scope>NUCLEOTIDE SEQUENCE [LARGE SCALE GENOMIC DNA]</scope>
</reference>
<organism evidence="2 3">
    <name type="scientific">Tetraparma gracilis</name>
    <dbReference type="NCBI Taxonomy" id="2962635"/>
    <lineage>
        <taxon>Eukaryota</taxon>
        <taxon>Sar</taxon>
        <taxon>Stramenopiles</taxon>
        <taxon>Ochrophyta</taxon>
        <taxon>Bolidophyceae</taxon>
        <taxon>Parmales</taxon>
        <taxon>Triparmaceae</taxon>
        <taxon>Tetraparma</taxon>
    </lineage>
</organism>
<protein>
    <submittedName>
        <fullName evidence="2">Uncharacterized protein</fullName>
    </submittedName>
</protein>
<proteinExistence type="predicted"/>